<dbReference type="InterPro" id="IPR019223">
    <property type="entry name" value="DUF2147"/>
</dbReference>
<sequence>MAWRARYCSLKQIADQSKSPISPNPRAFIASPMKQSGFNALRIHRGKVWRRRAALMCAALCLAAGSGVVTAAAPQDGVLGTWVTPGGKSHVTIEAGPHGTYAGRIVWLRHPDYPHDYPANDSDQALAGRPKVDNHNPDRKLRNRPILGLRVISGFHWNASDNAYVGGACYDPTDGKTYHCRMWLTDGGKELKLRGYVWIFYKTQTWRRLSGH</sequence>
<proteinExistence type="predicted"/>
<dbReference type="EMBL" id="CP019434">
    <property type="protein sequence ID" value="APZ42194.1"/>
    <property type="molecule type" value="Genomic_DNA"/>
</dbReference>
<name>A0A1P8UEK1_9GAMM</name>
<dbReference type="Gene3D" id="2.40.128.520">
    <property type="match status" value="1"/>
</dbReference>
<dbReference type="PANTHER" id="PTHR36919">
    <property type="entry name" value="BLR1215 PROTEIN"/>
    <property type="match status" value="1"/>
</dbReference>
<dbReference type="STRING" id="1765967.BW247_03040"/>
<dbReference type="AlphaFoldDB" id="A0A1P8UEK1"/>
<organism evidence="2 3">
    <name type="scientific">Acidihalobacter ferrooxydans</name>
    <dbReference type="NCBI Taxonomy" id="1765967"/>
    <lineage>
        <taxon>Bacteria</taxon>
        <taxon>Pseudomonadati</taxon>
        <taxon>Pseudomonadota</taxon>
        <taxon>Gammaproteobacteria</taxon>
        <taxon>Chromatiales</taxon>
        <taxon>Ectothiorhodospiraceae</taxon>
        <taxon>Acidihalobacter</taxon>
    </lineage>
</organism>
<feature type="domain" description="DUF2147" evidence="1">
    <location>
        <begin position="80"/>
        <end position="208"/>
    </location>
</feature>
<gene>
    <name evidence="2" type="ORF">BW247_03040</name>
</gene>
<evidence type="ECO:0000313" key="2">
    <source>
        <dbReference type="EMBL" id="APZ42194.1"/>
    </source>
</evidence>
<dbReference type="KEGG" id="afy:BW247_03040"/>
<dbReference type="PANTHER" id="PTHR36919:SF2">
    <property type="entry name" value="BLL6627 PROTEIN"/>
    <property type="match status" value="1"/>
</dbReference>
<evidence type="ECO:0000259" key="1">
    <source>
        <dbReference type="Pfam" id="PF09917"/>
    </source>
</evidence>
<dbReference type="Pfam" id="PF09917">
    <property type="entry name" value="DUF2147"/>
    <property type="match status" value="1"/>
</dbReference>
<keyword evidence="3" id="KW-1185">Reference proteome</keyword>
<reference evidence="2 3" key="1">
    <citation type="submission" date="2017-01" db="EMBL/GenBank/DDBJ databases">
        <title>Draft sequence of Acidihalobacter ferrooxidans strain DSM 14175 (strain V8).</title>
        <authorList>
            <person name="Khaleque H.N."/>
            <person name="Ramsay J.P."/>
            <person name="Murphy R.J.T."/>
            <person name="Kaksonen A.H."/>
            <person name="Boxall N.J."/>
            <person name="Watkin E.L.J."/>
        </authorList>
    </citation>
    <scope>NUCLEOTIDE SEQUENCE [LARGE SCALE GENOMIC DNA]</scope>
    <source>
        <strain evidence="2 3">V8</strain>
    </source>
</reference>
<evidence type="ECO:0000313" key="3">
    <source>
        <dbReference type="Proteomes" id="UP000243807"/>
    </source>
</evidence>
<protein>
    <recommendedName>
        <fullName evidence="1">DUF2147 domain-containing protein</fullName>
    </recommendedName>
</protein>
<accession>A0A1P8UEK1</accession>
<dbReference type="Proteomes" id="UP000243807">
    <property type="component" value="Chromosome"/>
</dbReference>